<comment type="caution">
    <text evidence="2">The sequence shown here is derived from an EMBL/GenBank/DDBJ whole genome shotgun (WGS) entry which is preliminary data.</text>
</comment>
<dbReference type="RefSeq" id="WP_203809760.1">
    <property type="nucleotide sequence ID" value="NZ_BAAAQE010000002.1"/>
</dbReference>
<proteinExistence type="predicted"/>
<feature type="region of interest" description="Disordered" evidence="1">
    <location>
        <begin position="251"/>
        <end position="289"/>
    </location>
</feature>
<evidence type="ECO:0000313" key="2">
    <source>
        <dbReference type="EMBL" id="GID61612.1"/>
    </source>
</evidence>
<sequence>MVSARRTRLRTVATVCPARRAPAFGRSSLNTLPDDVAAARNLIAAGCSADAVRLLAVHLDGLDYAWLPTDPLLIDACMLYAAHTTGLGQLDAARYAHRASHHLHEQPTHPRRLDAAHAYGTALHAHGRHSEAIVVYQHLLSTYRILSRPLDILTTTISLALNLHAAGHCADALQAITYTWHLSQHTTPDATGPGRTIATTHVRMLRACRRDHDLLALLNRHQHTDIADILTTAAAETNDDHAYTHAVVCSHTPDTDQHPLAQRTPPPHRRPGSSTRHPGSTPGNARRYR</sequence>
<evidence type="ECO:0000256" key="1">
    <source>
        <dbReference type="SAM" id="MobiDB-lite"/>
    </source>
</evidence>
<name>A0ABQ3XTB5_9ACTN</name>
<accession>A0ABQ3XTB5</accession>
<dbReference type="SUPFAM" id="SSF48452">
    <property type="entry name" value="TPR-like"/>
    <property type="match status" value="1"/>
</dbReference>
<reference evidence="2 3" key="1">
    <citation type="submission" date="2021-01" db="EMBL/GenBank/DDBJ databases">
        <title>Whole genome shotgun sequence of Actinoplanes couchii NBRC 106145.</title>
        <authorList>
            <person name="Komaki H."/>
            <person name="Tamura T."/>
        </authorList>
    </citation>
    <scope>NUCLEOTIDE SEQUENCE [LARGE SCALE GENOMIC DNA]</scope>
    <source>
        <strain evidence="2 3">NBRC 106145</strain>
    </source>
</reference>
<protein>
    <submittedName>
        <fullName evidence="2">Uncharacterized protein</fullName>
    </submittedName>
</protein>
<feature type="compositionally biased region" description="Polar residues" evidence="1">
    <location>
        <begin position="272"/>
        <end position="283"/>
    </location>
</feature>
<gene>
    <name evidence="2" type="ORF">Aco03nite_100160</name>
</gene>
<dbReference type="Gene3D" id="1.25.40.10">
    <property type="entry name" value="Tetratricopeptide repeat domain"/>
    <property type="match status" value="1"/>
</dbReference>
<evidence type="ECO:0000313" key="3">
    <source>
        <dbReference type="Proteomes" id="UP000612282"/>
    </source>
</evidence>
<dbReference type="EMBL" id="BOMG01000131">
    <property type="protein sequence ID" value="GID61612.1"/>
    <property type="molecule type" value="Genomic_DNA"/>
</dbReference>
<organism evidence="2 3">
    <name type="scientific">Actinoplanes couchii</name>
    <dbReference type="NCBI Taxonomy" id="403638"/>
    <lineage>
        <taxon>Bacteria</taxon>
        <taxon>Bacillati</taxon>
        <taxon>Actinomycetota</taxon>
        <taxon>Actinomycetes</taxon>
        <taxon>Micromonosporales</taxon>
        <taxon>Micromonosporaceae</taxon>
        <taxon>Actinoplanes</taxon>
    </lineage>
</organism>
<keyword evidence="3" id="KW-1185">Reference proteome</keyword>
<dbReference type="InterPro" id="IPR011990">
    <property type="entry name" value="TPR-like_helical_dom_sf"/>
</dbReference>
<dbReference type="Proteomes" id="UP000612282">
    <property type="component" value="Unassembled WGS sequence"/>
</dbReference>